<gene>
    <name evidence="1" type="ORF">HPB47_000697</name>
</gene>
<evidence type="ECO:0000313" key="1">
    <source>
        <dbReference type="EMBL" id="KAG0423529.1"/>
    </source>
</evidence>
<evidence type="ECO:0000313" key="2">
    <source>
        <dbReference type="Proteomes" id="UP000805193"/>
    </source>
</evidence>
<reference evidence="1 2" key="1">
    <citation type="journal article" date="2020" name="Cell">
        <title>Large-Scale Comparative Analyses of Tick Genomes Elucidate Their Genetic Diversity and Vector Capacities.</title>
        <authorList>
            <consortium name="Tick Genome and Microbiome Consortium (TIGMIC)"/>
            <person name="Jia N."/>
            <person name="Wang J."/>
            <person name="Shi W."/>
            <person name="Du L."/>
            <person name="Sun Y."/>
            <person name="Zhan W."/>
            <person name="Jiang J.F."/>
            <person name="Wang Q."/>
            <person name="Zhang B."/>
            <person name="Ji P."/>
            <person name="Bell-Sakyi L."/>
            <person name="Cui X.M."/>
            <person name="Yuan T.T."/>
            <person name="Jiang B.G."/>
            <person name="Yang W.F."/>
            <person name="Lam T.T."/>
            <person name="Chang Q.C."/>
            <person name="Ding S.J."/>
            <person name="Wang X.J."/>
            <person name="Zhu J.G."/>
            <person name="Ruan X.D."/>
            <person name="Zhao L."/>
            <person name="Wei J.T."/>
            <person name="Ye R.Z."/>
            <person name="Que T.C."/>
            <person name="Du C.H."/>
            <person name="Zhou Y.H."/>
            <person name="Cheng J.X."/>
            <person name="Dai P.F."/>
            <person name="Guo W.B."/>
            <person name="Han X.H."/>
            <person name="Huang E.J."/>
            <person name="Li L.F."/>
            <person name="Wei W."/>
            <person name="Gao Y.C."/>
            <person name="Liu J.Z."/>
            <person name="Shao H.Z."/>
            <person name="Wang X."/>
            <person name="Wang C.C."/>
            <person name="Yang T.C."/>
            <person name="Huo Q.B."/>
            <person name="Li W."/>
            <person name="Chen H.Y."/>
            <person name="Chen S.E."/>
            <person name="Zhou L.G."/>
            <person name="Ni X.B."/>
            <person name="Tian J.H."/>
            <person name="Sheng Y."/>
            <person name="Liu T."/>
            <person name="Pan Y.S."/>
            <person name="Xia L.Y."/>
            <person name="Li J."/>
            <person name="Zhao F."/>
            <person name="Cao W.C."/>
        </authorList>
    </citation>
    <scope>NUCLEOTIDE SEQUENCE [LARGE SCALE GENOMIC DNA]</scope>
    <source>
        <strain evidence="1">Iper-2018</strain>
    </source>
</reference>
<sequence length="525" mass="58097">MWRSAPDSLRSLLFKYQQDGLFHQESARKAEKRHHLEEIAKRFVCELPHGSKFVCPPVEALLRQALEEAAPDTFDPLQAAAAFAALEDYAINLLVQPWRGEVQQVKLYSGYYKHTVERQLKNGRVILQLMGYEKKEEEVLQLARVVDPATLSELALDCLIASAECRVLATIMDGLKECGIPMTWKELYRFRRECSCNPEDSVRTLIQRQKHRTTKQMAVPELSAMEPLFQWHHLPAEEVDRTGWLVQMPTNGTWPTSSHWDTYLEPPLLHSADSQRPLANSRSPAGMRGTKHSDDLLMGTADGSCSRDTFRPLAGSYGMPLWPDHPNAGGHDTGVPRLPDHLRYDGGRSGEHYSQSVRRGPSPKARQCEISHGASKEPVDLISQGVHALSLGSGLIGQERDAGSFIVQEPVVLKAVPPCDPDPKDTLDATTVVETAAQYLHAQAAAAIGEASHDTQVWSCGACTFLNAPERDVCEMCSKSRHTGPEMTPLLSGGKQCPVCTLVNDRQAKSCSVCSTSLKDSPTYI</sequence>
<dbReference type="Proteomes" id="UP000805193">
    <property type="component" value="Unassembled WGS sequence"/>
</dbReference>
<protein>
    <submittedName>
        <fullName evidence="1">Uncharacterized protein</fullName>
    </submittedName>
</protein>
<keyword evidence="2" id="KW-1185">Reference proteome</keyword>
<accession>A0AC60PR13</accession>
<proteinExistence type="predicted"/>
<dbReference type="EMBL" id="JABSTQ010010090">
    <property type="protein sequence ID" value="KAG0423529.1"/>
    <property type="molecule type" value="Genomic_DNA"/>
</dbReference>
<organism evidence="1 2">
    <name type="scientific">Ixodes persulcatus</name>
    <name type="common">Taiga tick</name>
    <dbReference type="NCBI Taxonomy" id="34615"/>
    <lineage>
        <taxon>Eukaryota</taxon>
        <taxon>Metazoa</taxon>
        <taxon>Ecdysozoa</taxon>
        <taxon>Arthropoda</taxon>
        <taxon>Chelicerata</taxon>
        <taxon>Arachnida</taxon>
        <taxon>Acari</taxon>
        <taxon>Parasitiformes</taxon>
        <taxon>Ixodida</taxon>
        <taxon>Ixodoidea</taxon>
        <taxon>Ixodidae</taxon>
        <taxon>Ixodinae</taxon>
        <taxon>Ixodes</taxon>
    </lineage>
</organism>
<comment type="caution">
    <text evidence="1">The sequence shown here is derived from an EMBL/GenBank/DDBJ whole genome shotgun (WGS) entry which is preliminary data.</text>
</comment>
<name>A0AC60PR13_IXOPE</name>